<keyword evidence="15" id="KW-0732">Signal</keyword>
<dbReference type="EMBL" id="CAKLBY020000073">
    <property type="protein sequence ID" value="CAK7924203.1"/>
    <property type="molecule type" value="Genomic_DNA"/>
</dbReference>
<dbReference type="GO" id="GO:0005886">
    <property type="term" value="C:plasma membrane"/>
    <property type="evidence" value="ECO:0007669"/>
    <property type="project" value="UniProtKB-SubCell"/>
</dbReference>
<keyword evidence="9" id="KW-0961">Cell wall biogenesis/degradation</keyword>
<keyword evidence="7" id="KW-0325">Glycoprotein</keyword>
<dbReference type="Proteomes" id="UP001162060">
    <property type="component" value="Unassembled WGS sequence"/>
</dbReference>
<evidence type="ECO:0000256" key="14">
    <source>
        <dbReference type="SAM" id="MobiDB-lite"/>
    </source>
</evidence>
<evidence type="ECO:0000256" key="13">
    <source>
        <dbReference type="ARBA" id="ARBA00043078"/>
    </source>
</evidence>
<keyword evidence="6" id="KW-0472">Membrane</keyword>
<keyword evidence="5" id="KW-0378">Hydrolase</keyword>
<evidence type="ECO:0000256" key="10">
    <source>
        <dbReference type="ARBA" id="ARBA00023326"/>
    </source>
</evidence>
<dbReference type="GO" id="GO:0071555">
    <property type="term" value="P:cell wall organization"/>
    <property type="evidence" value="ECO:0007669"/>
    <property type="project" value="UniProtKB-KW"/>
</dbReference>
<keyword evidence="8" id="KW-0119">Carbohydrate metabolism</keyword>
<evidence type="ECO:0000256" key="15">
    <source>
        <dbReference type="SAM" id="SignalP"/>
    </source>
</evidence>
<proteinExistence type="predicted"/>
<dbReference type="InterPro" id="IPR050732">
    <property type="entry name" value="Beta-glucan_modifiers"/>
</dbReference>
<feature type="compositionally biased region" description="Pro residues" evidence="14">
    <location>
        <begin position="351"/>
        <end position="385"/>
    </location>
</feature>
<feature type="compositionally biased region" description="Low complexity" evidence="14">
    <location>
        <begin position="386"/>
        <end position="395"/>
    </location>
</feature>
<dbReference type="EC" id="3.2.1.39" evidence="3"/>
<dbReference type="PANTHER" id="PTHR16631">
    <property type="entry name" value="GLUCAN 1,3-BETA-GLUCOSIDASE"/>
    <property type="match status" value="1"/>
</dbReference>
<evidence type="ECO:0000256" key="4">
    <source>
        <dbReference type="ARBA" id="ARBA00022475"/>
    </source>
</evidence>
<keyword evidence="4" id="KW-1003">Cell membrane</keyword>
<reference evidence="16" key="1">
    <citation type="submission" date="2024-01" db="EMBL/GenBank/DDBJ databases">
        <authorList>
            <person name="Webb A."/>
        </authorList>
    </citation>
    <scope>NUCLEOTIDE SEQUENCE</scope>
    <source>
        <strain evidence="16">Pm1</strain>
    </source>
</reference>
<gene>
    <name evidence="16" type="ORF">PM001_LOCUS9353</name>
</gene>
<comment type="function">
    <text evidence="11">Glucanases play a role in cell expansion during growth, in cell-cell fusion during mating, and in spore release during sporulation. This enzyme may be involved in beta-glucan degradation. Active on laminarin and lichenan.</text>
</comment>
<dbReference type="GO" id="GO:0042973">
    <property type="term" value="F:glucan endo-1,3-beta-D-glucosidase activity"/>
    <property type="evidence" value="ECO:0007669"/>
    <property type="project" value="UniProtKB-EC"/>
</dbReference>
<organism evidence="16 17">
    <name type="scientific">Peronospora matthiolae</name>
    <dbReference type="NCBI Taxonomy" id="2874970"/>
    <lineage>
        <taxon>Eukaryota</taxon>
        <taxon>Sar</taxon>
        <taxon>Stramenopiles</taxon>
        <taxon>Oomycota</taxon>
        <taxon>Peronosporomycetes</taxon>
        <taxon>Peronosporales</taxon>
        <taxon>Peronosporaceae</taxon>
        <taxon>Peronospora</taxon>
    </lineage>
</organism>
<protein>
    <recommendedName>
        <fullName evidence="3">glucan endo-1,3-beta-D-glucosidase</fullName>
        <ecNumber evidence="3">3.2.1.39</ecNumber>
    </recommendedName>
    <alternativeName>
        <fullName evidence="13">Endo-1,3-beta-glucanase btgC</fullName>
    </alternativeName>
    <alternativeName>
        <fullName evidence="12">Laminarinase btgC</fullName>
    </alternativeName>
</protein>
<evidence type="ECO:0000256" key="8">
    <source>
        <dbReference type="ARBA" id="ARBA00023277"/>
    </source>
</evidence>
<dbReference type="Gene3D" id="3.20.20.80">
    <property type="entry name" value="Glycosidases"/>
    <property type="match status" value="2"/>
</dbReference>
<evidence type="ECO:0000256" key="9">
    <source>
        <dbReference type="ARBA" id="ARBA00023316"/>
    </source>
</evidence>
<evidence type="ECO:0000256" key="5">
    <source>
        <dbReference type="ARBA" id="ARBA00022801"/>
    </source>
</evidence>
<evidence type="ECO:0000313" key="16">
    <source>
        <dbReference type="EMBL" id="CAK7924203.1"/>
    </source>
</evidence>
<feature type="chain" id="PRO_5043886536" description="glucan endo-1,3-beta-D-glucosidase" evidence="15">
    <location>
        <begin position="25"/>
        <end position="470"/>
    </location>
</feature>
<evidence type="ECO:0000256" key="1">
    <source>
        <dbReference type="ARBA" id="ARBA00000382"/>
    </source>
</evidence>
<feature type="compositionally biased region" description="Polar residues" evidence="14">
    <location>
        <begin position="298"/>
        <end position="319"/>
    </location>
</feature>
<dbReference type="AlphaFoldDB" id="A0AAV1TQZ0"/>
<keyword evidence="10" id="KW-0624">Polysaccharide degradation</keyword>
<evidence type="ECO:0000256" key="6">
    <source>
        <dbReference type="ARBA" id="ARBA00023136"/>
    </source>
</evidence>
<feature type="signal peptide" evidence="15">
    <location>
        <begin position="1"/>
        <end position="24"/>
    </location>
</feature>
<feature type="region of interest" description="Disordered" evidence="14">
    <location>
        <begin position="298"/>
        <end position="455"/>
    </location>
</feature>
<evidence type="ECO:0000256" key="2">
    <source>
        <dbReference type="ARBA" id="ARBA00004236"/>
    </source>
</evidence>
<evidence type="ECO:0000256" key="3">
    <source>
        <dbReference type="ARBA" id="ARBA00012780"/>
    </source>
</evidence>
<sequence length="470" mass="50280">MVWSSPALRLGAFLAAATFHAVLSDVLSTGICYAPWHHASVTHDVVVKDFRQAGQFFASVRTFQALFGGVNVIEAAAAAGIKVAVGVQMTESALIDAEIDAVCKGFQASPDALEAVYVGNENLKNKDFGEFSAGQLVGYIKRVKECVGNVPVGSVQRINEWLSSDGAPELSKACDVIGTNIYPFFTNGPQSAVEKLQLQWKQMADKYDAQKLHVTETGWPSEGEKYGENMPSADGMQTFFDDYVKWAKTVPQSYWFMMYDTTVSYTGAEYEKHFGSFTSDGKPKLKIPGGNGSVVQQEQVNSTDWSEHSQAMDPSQESPSADVKQESETTEAPQLPPATEPLPEEPTPETSQPPQPSGSAQPPPPATEPVQPPSPATEPVQPPPAEAAQPPLVEAPQPPPVEASLPPLAAKPVQPSPPASTDSVPLPPPVTSFESLDTPSSPDQPEQSTVHPVDLESTAAAKCKVKSLRV</sequence>
<evidence type="ECO:0000313" key="17">
    <source>
        <dbReference type="Proteomes" id="UP001162060"/>
    </source>
</evidence>
<comment type="subcellular location">
    <subcellularLocation>
        <location evidence="2">Cell membrane</location>
    </subcellularLocation>
</comment>
<evidence type="ECO:0000256" key="12">
    <source>
        <dbReference type="ARBA" id="ARBA00042373"/>
    </source>
</evidence>
<dbReference type="SUPFAM" id="SSF51445">
    <property type="entry name" value="(Trans)glycosidases"/>
    <property type="match status" value="1"/>
</dbReference>
<comment type="catalytic activity">
    <reaction evidence="1">
        <text>Hydrolysis of (1-&gt;3)-beta-D-glucosidic linkages in (1-&gt;3)-beta-D-glucans.</text>
        <dbReference type="EC" id="3.2.1.39"/>
    </reaction>
</comment>
<evidence type="ECO:0000256" key="11">
    <source>
        <dbReference type="ARBA" id="ARBA00037649"/>
    </source>
</evidence>
<feature type="compositionally biased region" description="Polar residues" evidence="14">
    <location>
        <begin position="432"/>
        <end position="450"/>
    </location>
</feature>
<dbReference type="InterPro" id="IPR017853">
    <property type="entry name" value="GH"/>
</dbReference>
<accession>A0AAV1TQZ0</accession>
<name>A0AAV1TQZ0_9STRA</name>
<dbReference type="PANTHER" id="PTHR16631:SF17">
    <property type="entry name" value="GLUCAN ENDO-1,3-BETA-GLUCOSIDASE BTGC"/>
    <property type="match status" value="1"/>
</dbReference>
<dbReference type="GO" id="GO:0000272">
    <property type="term" value="P:polysaccharide catabolic process"/>
    <property type="evidence" value="ECO:0007669"/>
    <property type="project" value="UniProtKB-KW"/>
</dbReference>
<evidence type="ECO:0000256" key="7">
    <source>
        <dbReference type="ARBA" id="ARBA00023180"/>
    </source>
</evidence>
<comment type="caution">
    <text evidence="16">The sequence shown here is derived from an EMBL/GenBank/DDBJ whole genome shotgun (WGS) entry which is preliminary data.</text>
</comment>